<dbReference type="RefSeq" id="WP_028287408.1">
    <property type="nucleotide sequence ID" value="NZ_BMLF01000002.1"/>
</dbReference>
<organism evidence="3 4">
    <name type="scientific">Pseudooceanicola nanhaiensis</name>
    <dbReference type="NCBI Taxonomy" id="375761"/>
    <lineage>
        <taxon>Bacteria</taxon>
        <taxon>Pseudomonadati</taxon>
        <taxon>Pseudomonadota</taxon>
        <taxon>Alphaproteobacteria</taxon>
        <taxon>Rhodobacterales</taxon>
        <taxon>Paracoccaceae</taxon>
        <taxon>Pseudooceanicola</taxon>
    </lineage>
</organism>
<evidence type="ECO:0000256" key="1">
    <source>
        <dbReference type="ARBA" id="ARBA00022737"/>
    </source>
</evidence>
<protein>
    <recommendedName>
        <fullName evidence="5">MORN repeat-containing protein</fullName>
    </recommendedName>
</protein>
<dbReference type="EMBL" id="BMLF01000002">
    <property type="protein sequence ID" value="GGM04284.1"/>
    <property type="molecule type" value="Genomic_DNA"/>
</dbReference>
<dbReference type="Gene3D" id="2.20.110.10">
    <property type="entry name" value="Histone H3 K4-specific methyltransferase SET7/9 N-terminal domain"/>
    <property type="match status" value="1"/>
</dbReference>
<dbReference type="InterPro" id="IPR003409">
    <property type="entry name" value="MORN"/>
</dbReference>
<reference evidence="3" key="1">
    <citation type="journal article" date="2014" name="Int. J. Syst. Evol. Microbiol.">
        <title>Complete genome sequence of Corynebacterium casei LMG S-19264T (=DSM 44701T), isolated from a smear-ripened cheese.</title>
        <authorList>
            <consortium name="US DOE Joint Genome Institute (JGI-PGF)"/>
            <person name="Walter F."/>
            <person name="Albersmeier A."/>
            <person name="Kalinowski J."/>
            <person name="Ruckert C."/>
        </authorList>
    </citation>
    <scope>NUCLEOTIDE SEQUENCE</scope>
    <source>
        <strain evidence="3">CGMCC 1.6293</strain>
    </source>
</reference>
<dbReference type="Pfam" id="PF02493">
    <property type="entry name" value="MORN"/>
    <property type="match status" value="4"/>
</dbReference>
<dbReference type="AlphaFoldDB" id="A0A917WHG1"/>
<sequence>MTRRFLIAVLSAHFLSAAPAIADPQTAPQERLHVLYDRAAGEVVRRMVRVVAPHPELSLTFRWDPAPGNWPGVDAAGFAEGPGVVTWRIEGLADYDPRGVDHRYEGSLKAGRFEGPGQLTYRDGAERRGQWIAGRLEGEGYSRDAGGNVYEGGFAANRPDGTGTWRGRDGTVYAGGFVAGERHGPGRITEPGGLSYAVTHDMGQLVETARPDVPDALVGGLLPAQGGDSASNVRLALGVDLRTTENAAVQYASEAADGSVYIFPRDEGDQNLWNGRGWLSEFGYTLRRGTDAEWDETRAFLALEMGTRNGGRERLKSLDLVVRQAAPHLQPMLTADPHLGCVGFRPSFSILNYGWGPVESGTAQVRFIDPKGYDPNVPRGQEHGSGWFELPIPRIEQGVDIYVRDVLAAAGVDVNRLETERFTCPSADLLDQCRATAKQSVNFGQLGPYVNGWDGLSTRMQAKMSYGWTDAFGKPQTSEQWFSVDIPLLKIETPAPLAECGDAGAYAPEAPQFQHVELNPDAGGYRVNIPVRGNPNIDRLIAGLALWSRKSAWHNLQVEASFADGSVRSTPPVHLFFLHPRQPAFTSSARPASCYLDPAGGSC</sequence>
<evidence type="ECO:0000313" key="4">
    <source>
        <dbReference type="Proteomes" id="UP000649829"/>
    </source>
</evidence>
<feature type="signal peptide" evidence="2">
    <location>
        <begin position="1"/>
        <end position="22"/>
    </location>
</feature>
<reference evidence="3" key="2">
    <citation type="submission" date="2020-09" db="EMBL/GenBank/DDBJ databases">
        <authorList>
            <person name="Sun Q."/>
            <person name="Zhou Y."/>
        </authorList>
    </citation>
    <scope>NUCLEOTIDE SEQUENCE</scope>
    <source>
        <strain evidence="3">CGMCC 1.6293</strain>
    </source>
</reference>
<evidence type="ECO:0000256" key="2">
    <source>
        <dbReference type="SAM" id="SignalP"/>
    </source>
</evidence>
<feature type="chain" id="PRO_5037242585" description="MORN repeat-containing protein" evidence="2">
    <location>
        <begin position="23"/>
        <end position="603"/>
    </location>
</feature>
<dbReference type="PANTHER" id="PTHR23084">
    <property type="entry name" value="PHOSPHATIDYLINOSITOL-4-PHOSPHATE 5-KINASE RELATED"/>
    <property type="match status" value="1"/>
</dbReference>
<evidence type="ECO:0000313" key="3">
    <source>
        <dbReference type="EMBL" id="GGM04284.1"/>
    </source>
</evidence>
<gene>
    <name evidence="3" type="ORF">GCM10011534_27600</name>
</gene>
<dbReference type="SMART" id="SM00698">
    <property type="entry name" value="MORN"/>
    <property type="match status" value="3"/>
</dbReference>
<proteinExistence type="predicted"/>
<dbReference type="Proteomes" id="UP000649829">
    <property type="component" value="Unassembled WGS sequence"/>
</dbReference>
<name>A0A917WHG1_9RHOB</name>
<keyword evidence="2" id="KW-0732">Signal</keyword>
<dbReference type="PANTHER" id="PTHR23084:SF263">
    <property type="entry name" value="MORN REPEAT-CONTAINING PROTEIN 1"/>
    <property type="match status" value="1"/>
</dbReference>
<keyword evidence="4" id="KW-1185">Reference proteome</keyword>
<keyword evidence="1" id="KW-0677">Repeat</keyword>
<comment type="caution">
    <text evidence="3">The sequence shown here is derived from an EMBL/GenBank/DDBJ whole genome shotgun (WGS) entry which is preliminary data.</text>
</comment>
<evidence type="ECO:0008006" key="5">
    <source>
        <dbReference type="Google" id="ProtNLM"/>
    </source>
</evidence>
<dbReference type="SUPFAM" id="SSF82185">
    <property type="entry name" value="Histone H3 K4-specific methyltransferase SET7/9 N-terminal domain"/>
    <property type="match status" value="1"/>
</dbReference>
<accession>A0A917WHG1</accession>